<dbReference type="AlphaFoldDB" id="A0A1S8X8V7"/>
<protein>
    <submittedName>
        <fullName evidence="5">Leucine Rich repeat-containing domain protein</fullName>
    </submittedName>
</protein>
<dbReference type="GO" id="GO:0048471">
    <property type="term" value="C:perinuclear region of cytoplasm"/>
    <property type="evidence" value="ECO:0007669"/>
    <property type="project" value="TreeGrafter"/>
</dbReference>
<dbReference type="GO" id="GO:0005829">
    <property type="term" value="C:cytosol"/>
    <property type="evidence" value="ECO:0007669"/>
    <property type="project" value="TreeGrafter"/>
</dbReference>
<dbReference type="GO" id="GO:0005634">
    <property type="term" value="C:nucleus"/>
    <property type="evidence" value="ECO:0007669"/>
    <property type="project" value="TreeGrafter"/>
</dbReference>
<name>A0A1S8X8V7_OPIVI</name>
<sequence length="539" mass="61901">DHLNTLTTTPETDVKNAARWEQNRKLKFLENGEEGELNDLLQDKLLGVHYSAAIQSEDAVEQKEDPQDIMTTWYRKYCKKHKVRARLPVLKRIRYACNHLNFKLQELGLTRDEFLPLICLIQECGRVEEVDFSFNSVGAFGLKVIRPILLKNPFLVALKKVHLSILLHILFYRFMQYNKGLHLLDLSWNGFALRGTEALCEGLTRNNSLEELDLKSNRIELRAVLPLTKALQQNSTLKVLRLGLNPLTVSGVHQLLHILEHTATSGLTVLDLEGMQLTEKLTQIAHRISNLRRFTLLNENCVSWETRGGKYAKQDPMTFLMNYLNKHGIRIVDFYRLIDLQQTGMLSRADFIEGILQQKIPLNANDLQTILDYIDPENTNQITHQLFFSRMYLYRITVRDQIRIRAGEFSKHQLDQNRLFVRPKGLPDIEKPPEGFPSKSKANMQMKPKGDKGEFGELNGVERVVASKESMDKKMPPVSITVKGCKLDERAVSSMEFLRKLEQGDTKSGTLNSESSSDNILVPILDVFDESYFRYVSSL</sequence>
<evidence type="ECO:0000256" key="1">
    <source>
        <dbReference type="ARBA" id="ARBA00022468"/>
    </source>
</evidence>
<feature type="non-terminal residue" evidence="5">
    <location>
        <position position="539"/>
    </location>
</feature>
<keyword evidence="3" id="KW-0677">Repeat</keyword>
<dbReference type="InterPro" id="IPR001611">
    <property type="entry name" value="Leu-rich_rpt"/>
</dbReference>
<dbReference type="SUPFAM" id="SSF47473">
    <property type="entry name" value="EF-hand"/>
    <property type="match status" value="1"/>
</dbReference>
<evidence type="ECO:0000313" key="5">
    <source>
        <dbReference type="EMBL" id="OON23118.1"/>
    </source>
</evidence>
<dbReference type="Proteomes" id="UP000243686">
    <property type="component" value="Unassembled WGS sequence"/>
</dbReference>
<organism evidence="5 6">
    <name type="scientific">Opisthorchis viverrini</name>
    <name type="common">Southeast Asian liver fluke</name>
    <dbReference type="NCBI Taxonomy" id="6198"/>
    <lineage>
        <taxon>Eukaryota</taxon>
        <taxon>Metazoa</taxon>
        <taxon>Spiralia</taxon>
        <taxon>Lophotrochozoa</taxon>
        <taxon>Platyhelminthes</taxon>
        <taxon>Trematoda</taxon>
        <taxon>Digenea</taxon>
        <taxon>Opisthorchiida</taxon>
        <taxon>Opisthorchiata</taxon>
        <taxon>Opisthorchiidae</taxon>
        <taxon>Opisthorchis</taxon>
    </lineage>
</organism>
<dbReference type="GO" id="GO:0005096">
    <property type="term" value="F:GTPase activator activity"/>
    <property type="evidence" value="ECO:0007669"/>
    <property type="project" value="UniProtKB-KW"/>
</dbReference>
<feature type="region of interest" description="Disordered" evidence="4">
    <location>
        <begin position="424"/>
        <end position="453"/>
    </location>
</feature>
<dbReference type="InterPro" id="IPR011992">
    <property type="entry name" value="EF-hand-dom_pair"/>
</dbReference>
<dbReference type="GO" id="GO:0031267">
    <property type="term" value="F:small GTPase binding"/>
    <property type="evidence" value="ECO:0007669"/>
    <property type="project" value="TreeGrafter"/>
</dbReference>
<dbReference type="InterPro" id="IPR032675">
    <property type="entry name" value="LRR_dom_sf"/>
</dbReference>
<dbReference type="InterPro" id="IPR027038">
    <property type="entry name" value="RanGap"/>
</dbReference>
<keyword evidence="2" id="KW-0433">Leucine-rich repeat</keyword>
<dbReference type="Pfam" id="PF13516">
    <property type="entry name" value="LRR_6"/>
    <property type="match status" value="2"/>
</dbReference>
<keyword evidence="6" id="KW-1185">Reference proteome</keyword>
<evidence type="ECO:0000256" key="2">
    <source>
        <dbReference type="ARBA" id="ARBA00022614"/>
    </source>
</evidence>
<evidence type="ECO:0000313" key="6">
    <source>
        <dbReference type="Proteomes" id="UP000243686"/>
    </source>
</evidence>
<dbReference type="EMBL" id="KV891607">
    <property type="protein sequence ID" value="OON23118.1"/>
    <property type="molecule type" value="Genomic_DNA"/>
</dbReference>
<dbReference type="SUPFAM" id="SSF52047">
    <property type="entry name" value="RNI-like"/>
    <property type="match status" value="1"/>
</dbReference>
<proteinExistence type="predicted"/>
<evidence type="ECO:0000256" key="4">
    <source>
        <dbReference type="SAM" id="MobiDB-lite"/>
    </source>
</evidence>
<dbReference type="SMART" id="SM00368">
    <property type="entry name" value="LRR_RI"/>
    <property type="match status" value="3"/>
</dbReference>
<accession>A0A1S8X8V7</accession>
<evidence type="ECO:0000256" key="3">
    <source>
        <dbReference type="ARBA" id="ARBA00022737"/>
    </source>
</evidence>
<gene>
    <name evidence="5" type="ORF">X801_00972</name>
</gene>
<dbReference type="Gene3D" id="3.80.10.10">
    <property type="entry name" value="Ribonuclease Inhibitor"/>
    <property type="match status" value="1"/>
</dbReference>
<feature type="non-terminal residue" evidence="5">
    <location>
        <position position="1"/>
    </location>
</feature>
<dbReference type="GO" id="GO:0006913">
    <property type="term" value="P:nucleocytoplasmic transport"/>
    <property type="evidence" value="ECO:0007669"/>
    <property type="project" value="TreeGrafter"/>
</dbReference>
<dbReference type="PANTHER" id="PTHR24113">
    <property type="entry name" value="RAN GTPASE-ACTIVATING PROTEIN 1"/>
    <property type="match status" value="1"/>
</dbReference>
<keyword evidence="1" id="KW-0343">GTPase activation</keyword>
<reference evidence="5 6" key="1">
    <citation type="submission" date="2015-03" db="EMBL/GenBank/DDBJ databases">
        <title>Draft genome of the nematode, Opisthorchis viverrini.</title>
        <authorList>
            <person name="Mitreva M."/>
        </authorList>
    </citation>
    <scope>NUCLEOTIDE SEQUENCE [LARGE SCALE GENOMIC DNA]</scope>
    <source>
        <strain evidence="5">Khon Kaen</strain>
    </source>
</reference>
<dbReference type="PANTHER" id="PTHR24113:SF12">
    <property type="entry name" value="RAN GTPASE-ACTIVATING PROTEIN 1"/>
    <property type="match status" value="1"/>
</dbReference>